<dbReference type="OrthoDB" id="9803714at2"/>
<dbReference type="InterPro" id="IPR036390">
    <property type="entry name" value="WH_DNA-bd_sf"/>
</dbReference>
<proteinExistence type="inferred from homology"/>
<dbReference type="SUPFAM" id="SSF46785">
    <property type="entry name" value="Winged helix' DNA-binding domain"/>
    <property type="match status" value="1"/>
</dbReference>
<evidence type="ECO:0000256" key="2">
    <source>
        <dbReference type="ARBA" id="ARBA00023015"/>
    </source>
</evidence>
<dbReference type="Gene3D" id="1.10.10.10">
    <property type="entry name" value="Winged helix-like DNA-binding domain superfamily/Winged helix DNA-binding domain"/>
    <property type="match status" value="1"/>
</dbReference>
<evidence type="ECO:0000259" key="5">
    <source>
        <dbReference type="PROSITE" id="PS50931"/>
    </source>
</evidence>
<dbReference type="AlphaFoldDB" id="A0A1H4DVH1"/>
<protein>
    <submittedName>
        <fullName evidence="6">DNA-binding transcriptional regulator, LysR family</fullName>
    </submittedName>
</protein>
<keyword evidence="7" id="KW-1185">Reference proteome</keyword>
<dbReference type="PROSITE" id="PS50931">
    <property type="entry name" value="HTH_LYSR"/>
    <property type="match status" value="1"/>
</dbReference>
<name>A0A1H4DVH1_9FIRM</name>
<sequence length="302" mass="34045">MTLKQLEYFLAIAETENITKAAINLNISQPPLSQSLKALEEEFDIELFKREKKRMIITEKGLLLQERAKEILSLINETIADLQAEEAEKQEIIRIGTITSACNQLLPQRIKEFLEIEPNVHFDIVEGSTASICALLSIGSVDLGIVREPFNLHDFHSILLENDGLSNPHFDSFVTMAKPSFYKDLESPSIDLAELKNTPLIVHHRYRELITNNCRQKGFIPKFFCLNNDLSSSLSWAEQGLGVAIVPYTSSLLKNDSDMVVKTITSPTISSCAYIIWNSDSPLSVTLLNFIQFFNNQSLPLQ</sequence>
<organism evidence="6 7">
    <name type="scientific">Eubacterium aggregans</name>
    <dbReference type="NCBI Taxonomy" id="81409"/>
    <lineage>
        <taxon>Bacteria</taxon>
        <taxon>Bacillati</taxon>
        <taxon>Bacillota</taxon>
        <taxon>Clostridia</taxon>
        <taxon>Eubacteriales</taxon>
        <taxon>Eubacteriaceae</taxon>
        <taxon>Eubacterium</taxon>
    </lineage>
</organism>
<dbReference type="EMBL" id="FNRK01000028">
    <property type="protein sequence ID" value="SEA76596.1"/>
    <property type="molecule type" value="Genomic_DNA"/>
</dbReference>
<comment type="similarity">
    <text evidence="1">Belongs to the LysR transcriptional regulatory family.</text>
</comment>
<dbReference type="GO" id="GO:0003677">
    <property type="term" value="F:DNA binding"/>
    <property type="evidence" value="ECO:0007669"/>
    <property type="project" value="UniProtKB-KW"/>
</dbReference>
<dbReference type="STRING" id="81409.SAMN04515656_12819"/>
<keyword evidence="2" id="KW-0805">Transcription regulation</keyword>
<dbReference type="PANTHER" id="PTHR30346">
    <property type="entry name" value="TRANSCRIPTIONAL DUAL REGULATOR HCAR-RELATED"/>
    <property type="match status" value="1"/>
</dbReference>
<dbReference type="SUPFAM" id="SSF53850">
    <property type="entry name" value="Periplasmic binding protein-like II"/>
    <property type="match status" value="1"/>
</dbReference>
<dbReference type="PRINTS" id="PR00039">
    <property type="entry name" value="HTHLYSR"/>
</dbReference>
<evidence type="ECO:0000256" key="1">
    <source>
        <dbReference type="ARBA" id="ARBA00009437"/>
    </source>
</evidence>
<dbReference type="GO" id="GO:0003700">
    <property type="term" value="F:DNA-binding transcription factor activity"/>
    <property type="evidence" value="ECO:0007669"/>
    <property type="project" value="InterPro"/>
</dbReference>
<dbReference type="InterPro" id="IPR000847">
    <property type="entry name" value="LysR_HTH_N"/>
</dbReference>
<evidence type="ECO:0000256" key="3">
    <source>
        <dbReference type="ARBA" id="ARBA00023125"/>
    </source>
</evidence>
<dbReference type="Pfam" id="PF03466">
    <property type="entry name" value="LysR_substrate"/>
    <property type="match status" value="1"/>
</dbReference>
<keyword evidence="4" id="KW-0804">Transcription</keyword>
<dbReference type="PANTHER" id="PTHR30346:SF28">
    <property type="entry name" value="HTH-TYPE TRANSCRIPTIONAL REGULATOR CYNR"/>
    <property type="match status" value="1"/>
</dbReference>
<dbReference type="RefSeq" id="WP_090309294.1">
    <property type="nucleotide sequence ID" value="NZ_FNRK01000028.1"/>
</dbReference>
<evidence type="ECO:0000313" key="7">
    <source>
        <dbReference type="Proteomes" id="UP000199394"/>
    </source>
</evidence>
<reference evidence="6 7" key="1">
    <citation type="submission" date="2016-10" db="EMBL/GenBank/DDBJ databases">
        <authorList>
            <person name="de Groot N.N."/>
        </authorList>
    </citation>
    <scope>NUCLEOTIDE SEQUENCE [LARGE SCALE GENOMIC DNA]</scope>
    <source>
        <strain evidence="6 7">SR12</strain>
    </source>
</reference>
<keyword evidence="3 6" id="KW-0238">DNA-binding</keyword>
<evidence type="ECO:0000313" key="6">
    <source>
        <dbReference type="EMBL" id="SEA76596.1"/>
    </source>
</evidence>
<dbReference type="Pfam" id="PF00126">
    <property type="entry name" value="HTH_1"/>
    <property type="match status" value="1"/>
</dbReference>
<dbReference type="Gene3D" id="3.40.190.290">
    <property type="match status" value="1"/>
</dbReference>
<dbReference type="GO" id="GO:0032993">
    <property type="term" value="C:protein-DNA complex"/>
    <property type="evidence" value="ECO:0007669"/>
    <property type="project" value="TreeGrafter"/>
</dbReference>
<dbReference type="CDD" id="cd05466">
    <property type="entry name" value="PBP2_LTTR_substrate"/>
    <property type="match status" value="1"/>
</dbReference>
<dbReference type="Proteomes" id="UP000199394">
    <property type="component" value="Unassembled WGS sequence"/>
</dbReference>
<accession>A0A1H4DVH1</accession>
<dbReference type="InterPro" id="IPR005119">
    <property type="entry name" value="LysR_subst-bd"/>
</dbReference>
<feature type="domain" description="HTH lysR-type" evidence="5">
    <location>
        <begin position="1"/>
        <end position="58"/>
    </location>
</feature>
<evidence type="ECO:0000256" key="4">
    <source>
        <dbReference type="ARBA" id="ARBA00023163"/>
    </source>
</evidence>
<gene>
    <name evidence="6" type="ORF">SAMN04515656_12819</name>
</gene>
<dbReference type="FunFam" id="1.10.10.10:FF:000001">
    <property type="entry name" value="LysR family transcriptional regulator"/>
    <property type="match status" value="1"/>
</dbReference>
<dbReference type="InterPro" id="IPR036388">
    <property type="entry name" value="WH-like_DNA-bd_sf"/>
</dbReference>